<dbReference type="Gene3D" id="3.10.110.10">
    <property type="entry name" value="Ubiquitin Conjugating Enzyme"/>
    <property type="match status" value="1"/>
</dbReference>
<dbReference type="PANTHER" id="PTHR16301">
    <property type="entry name" value="IMPACT-RELATED"/>
    <property type="match status" value="1"/>
</dbReference>
<evidence type="ECO:0000256" key="5">
    <source>
        <dbReference type="ARBA" id="ARBA00022845"/>
    </source>
</evidence>
<evidence type="ECO:0000256" key="4">
    <source>
        <dbReference type="ARBA" id="ARBA00022491"/>
    </source>
</evidence>
<evidence type="ECO:0000313" key="10">
    <source>
        <dbReference type="EMBL" id="WIA19392.1"/>
    </source>
</evidence>
<dbReference type="InterPro" id="IPR006575">
    <property type="entry name" value="RWD_dom"/>
</dbReference>
<keyword evidence="4" id="KW-0678">Repressor</keyword>
<protein>
    <recommendedName>
        <fullName evidence="9">RWD domain-containing protein</fullName>
    </recommendedName>
</protein>
<evidence type="ECO:0000259" key="9">
    <source>
        <dbReference type="PROSITE" id="PS50908"/>
    </source>
</evidence>
<dbReference type="InterPro" id="IPR016135">
    <property type="entry name" value="UBQ-conjugating_enzyme/RWD"/>
</dbReference>
<name>A0ABY8UDP9_TETOB</name>
<comment type="subcellular location">
    <subcellularLocation>
        <location evidence="1">Cytoplasm</location>
    </subcellularLocation>
</comment>
<feature type="compositionally biased region" description="Gly residues" evidence="8">
    <location>
        <begin position="312"/>
        <end position="324"/>
    </location>
</feature>
<feature type="region of interest" description="Disordered" evidence="8">
    <location>
        <begin position="128"/>
        <end position="149"/>
    </location>
</feature>
<dbReference type="CDD" id="cd23821">
    <property type="entry name" value="RWD_IMPACT"/>
    <property type="match status" value="1"/>
</dbReference>
<dbReference type="InterPro" id="IPR036956">
    <property type="entry name" value="Impact_N_sf"/>
</dbReference>
<accession>A0ABY8UDP9</accession>
<evidence type="ECO:0000256" key="8">
    <source>
        <dbReference type="SAM" id="MobiDB-lite"/>
    </source>
</evidence>
<dbReference type="SMART" id="SM00591">
    <property type="entry name" value="RWD"/>
    <property type="match status" value="1"/>
</dbReference>
<dbReference type="Proteomes" id="UP001244341">
    <property type="component" value="Chromosome 10b"/>
</dbReference>
<evidence type="ECO:0000256" key="3">
    <source>
        <dbReference type="ARBA" id="ARBA00022490"/>
    </source>
</evidence>
<gene>
    <name evidence="10" type="ORF">OEZ85_004012</name>
</gene>
<feature type="region of interest" description="Disordered" evidence="8">
    <location>
        <begin position="311"/>
        <end position="332"/>
    </location>
</feature>
<dbReference type="InterPro" id="IPR020568">
    <property type="entry name" value="Ribosomal_Su5_D2-typ_SF"/>
</dbReference>
<keyword evidence="3" id="KW-0963">Cytoplasm</keyword>
<reference evidence="10 11" key="1">
    <citation type="submission" date="2023-05" db="EMBL/GenBank/DDBJ databases">
        <title>A 100% complete, gapless, phased diploid assembly of the Scenedesmus obliquus UTEX 3031 genome.</title>
        <authorList>
            <person name="Biondi T.C."/>
            <person name="Hanschen E.R."/>
            <person name="Kwon T."/>
            <person name="Eng W."/>
            <person name="Kruse C.P.S."/>
            <person name="Koehler S.I."/>
            <person name="Kunde Y."/>
            <person name="Gleasner C.D."/>
            <person name="You Mak K.T."/>
            <person name="Polle J."/>
            <person name="Hovde B.T."/>
            <person name="Starkenburg S.R."/>
        </authorList>
    </citation>
    <scope>NUCLEOTIDE SEQUENCE [LARGE SCALE GENOMIC DNA]</scope>
    <source>
        <strain evidence="10 11">DOE0152z</strain>
    </source>
</reference>
<evidence type="ECO:0000256" key="7">
    <source>
        <dbReference type="SAM" id="Coils"/>
    </source>
</evidence>
<dbReference type="PROSITE" id="PS50908">
    <property type="entry name" value="RWD"/>
    <property type="match status" value="1"/>
</dbReference>
<dbReference type="InterPro" id="IPR023582">
    <property type="entry name" value="Impact"/>
</dbReference>
<evidence type="ECO:0000256" key="1">
    <source>
        <dbReference type="ARBA" id="ARBA00004496"/>
    </source>
</evidence>
<dbReference type="SUPFAM" id="SSF54211">
    <property type="entry name" value="Ribosomal protein S5 domain 2-like"/>
    <property type="match status" value="1"/>
</dbReference>
<dbReference type="PANTHER" id="PTHR16301:SF25">
    <property type="entry name" value="PROTEIN IMPACT"/>
    <property type="match status" value="1"/>
</dbReference>
<keyword evidence="6" id="KW-0346">Stress response</keyword>
<sequence length="332" mass="35725">MSSDKEAQAEERESLHAIYDADCKYDADACSYKVYLPSKNATPLAVLRALLPAAYPSAVGPVLELDAPHLPQQQLVAAVAEMEAMFCPGDVCLFTQVEWLREQLQQWQEEEQQQQQLAAALQASLALAGSSGGSSSSSEPASSSHTDDELDDALHHLPESSERQQGRELPGDGSGVDAAVMLQMRGLIVSGEPYTERKSTFQAHVAPITQLEQVKAVVAVLLESNKIRNATHNIMAYRIAAPGKPGMFYQDYDDDGEAAAGGRLLHLLQVADVQNAVVVVSRWFGGILLGPARFGLINNTARQLLEQTGFIQHGGGSSGQQGGSKKGHKKKH</sequence>
<dbReference type="InterPro" id="IPR020569">
    <property type="entry name" value="UPF0029_Impact_CS"/>
</dbReference>
<proteinExistence type="inferred from homology"/>
<feature type="coiled-coil region" evidence="7">
    <location>
        <begin position="97"/>
        <end position="124"/>
    </location>
</feature>
<keyword evidence="5" id="KW-0810">Translation regulation</keyword>
<dbReference type="SUPFAM" id="SSF54495">
    <property type="entry name" value="UBC-like"/>
    <property type="match status" value="1"/>
</dbReference>
<feature type="compositionally biased region" description="Low complexity" evidence="8">
    <location>
        <begin position="128"/>
        <end position="144"/>
    </location>
</feature>
<keyword evidence="11" id="KW-1185">Reference proteome</keyword>
<dbReference type="InterPro" id="IPR001498">
    <property type="entry name" value="Impact_N"/>
</dbReference>
<dbReference type="PROSITE" id="PS00910">
    <property type="entry name" value="UPF0029"/>
    <property type="match status" value="1"/>
</dbReference>
<dbReference type="Pfam" id="PF01205">
    <property type="entry name" value="Impact_N"/>
    <property type="match status" value="1"/>
</dbReference>
<evidence type="ECO:0000256" key="2">
    <source>
        <dbReference type="ARBA" id="ARBA00007665"/>
    </source>
</evidence>
<comment type="similarity">
    <text evidence="2">Belongs to the IMPACT family.</text>
</comment>
<dbReference type="Pfam" id="PF05773">
    <property type="entry name" value="RWD"/>
    <property type="match status" value="1"/>
</dbReference>
<evidence type="ECO:0000256" key="6">
    <source>
        <dbReference type="ARBA" id="ARBA00023016"/>
    </source>
</evidence>
<evidence type="ECO:0000313" key="11">
    <source>
        <dbReference type="Proteomes" id="UP001244341"/>
    </source>
</evidence>
<keyword evidence="7" id="KW-0175">Coiled coil</keyword>
<dbReference type="Gene3D" id="3.30.230.30">
    <property type="entry name" value="Impact, N-terminal domain"/>
    <property type="match status" value="1"/>
</dbReference>
<organism evidence="10 11">
    <name type="scientific">Tetradesmus obliquus</name>
    <name type="common">Green alga</name>
    <name type="synonym">Acutodesmus obliquus</name>
    <dbReference type="NCBI Taxonomy" id="3088"/>
    <lineage>
        <taxon>Eukaryota</taxon>
        <taxon>Viridiplantae</taxon>
        <taxon>Chlorophyta</taxon>
        <taxon>core chlorophytes</taxon>
        <taxon>Chlorophyceae</taxon>
        <taxon>CS clade</taxon>
        <taxon>Sphaeropleales</taxon>
        <taxon>Scenedesmaceae</taxon>
        <taxon>Tetradesmus</taxon>
    </lineage>
</organism>
<dbReference type="EMBL" id="CP126217">
    <property type="protein sequence ID" value="WIA19392.1"/>
    <property type="molecule type" value="Genomic_DNA"/>
</dbReference>
<feature type="domain" description="RWD" evidence="9">
    <location>
        <begin position="10"/>
        <end position="107"/>
    </location>
</feature>